<dbReference type="RefSeq" id="WP_305103265.1">
    <property type="nucleotide sequence ID" value="NZ_JAUTWS010000006.1"/>
</dbReference>
<sequence length="80" mass="8159">MPILLRRALPAAALIAITAAAGAPPAAAGNQRGYSTNSYLAPWCREELVYINNKPYTRNTCTGQLLAASQGSGGGGGGVR</sequence>
<feature type="chain" id="PRO_5046588261" description="YARHG domain-containing protein" evidence="1">
    <location>
        <begin position="29"/>
        <end position="80"/>
    </location>
</feature>
<accession>A0ABT9DWW5</accession>
<organism evidence="2 3">
    <name type="scientific">Paracraurococcus lichenis</name>
    <dbReference type="NCBI Taxonomy" id="3064888"/>
    <lineage>
        <taxon>Bacteria</taxon>
        <taxon>Pseudomonadati</taxon>
        <taxon>Pseudomonadota</taxon>
        <taxon>Alphaproteobacteria</taxon>
        <taxon>Acetobacterales</taxon>
        <taxon>Roseomonadaceae</taxon>
        <taxon>Paracraurococcus</taxon>
    </lineage>
</organism>
<gene>
    <name evidence="2" type="ORF">Q7A36_08575</name>
</gene>
<evidence type="ECO:0008006" key="4">
    <source>
        <dbReference type="Google" id="ProtNLM"/>
    </source>
</evidence>
<name>A0ABT9DWW5_9PROT</name>
<evidence type="ECO:0000256" key="1">
    <source>
        <dbReference type="SAM" id="SignalP"/>
    </source>
</evidence>
<proteinExistence type="predicted"/>
<evidence type="ECO:0000313" key="2">
    <source>
        <dbReference type="EMBL" id="MDO9708395.1"/>
    </source>
</evidence>
<protein>
    <recommendedName>
        <fullName evidence="4">YARHG domain-containing protein</fullName>
    </recommendedName>
</protein>
<keyword evidence="3" id="KW-1185">Reference proteome</keyword>
<comment type="caution">
    <text evidence="2">The sequence shown here is derived from an EMBL/GenBank/DDBJ whole genome shotgun (WGS) entry which is preliminary data.</text>
</comment>
<dbReference type="Proteomes" id="UP001243009">
    <property type="component" value="Unassembled WGS sequence"/>
</dbReference>
<reference evidence="2 3" key="1">
    <citation type="submission" date="2023-08" db="EMBL/GenBank/DDBJ databases">
        <title>The draft genome sequence of Paracraurococcus sp. LOR1-02.</title>
        <authorList>
            <person name="Kingkaew E."/>
            <person name="Tanasupawat S."/>
        </authorList>
    </citation>
    <scope>NUCLEOTIDE SEQUENCE [LARGE SCALE GENOMIC DNA]</scope>
    <source>
        <strain evidence="2 3">LOR1-02</strain>
    </source>
</reference>
<evidence type="ECO:0000313" key="3">
    <source>
        <dbReference type="Proteomes" id="UP001243009"/>
    </source>
</evidence>
<feature type="signal peptide" evidence="1">
    <location>
        <begin position="1"/>
        <end position="28"/>
    </location>
</feature>
<keyword evidence="1" id="KW-0732">Signal</keyword>
<dbReference type="EMBL" id="JAUTWS010000006">
    <property type="protein sequence ID" value="MDO9708395.1"/>
    <property type="molecule type" value="Genomic_DNA"/>
</dbReference>